<dbReference type="InterPro" id="IPR011992">
    <property type="entry name" value="EF-hand-dom_pair"/>
</dbReference>
<proteinExistence type="predicted"/>
<accession>A0A7S2NHA7</accession>
<dbReference type="EMBL" id="HBGU01076195">
    <property type="protein sequence ID" value="CAD9541064.1"/>
    <property type="molecule type" value="Transcribed_RNA"/>
</dbReference>
<dbReference type="AlphaFoldDB" id="A0A7S2NHA7"/>
<evidence type="ECO:0000259" key="2">
    <source>
        <dbReference type="PROSITE" id="PS50222"/>
    </source>
</evidence>
<feature type="domain" description="EF-hand" evidence="2">
    <location>
        <begin position="56"/>
        <end position="91"/>
    </location>
</feature>
<dbReference type="PROSITE" id="PS50222">
    <property type="entry name" value="EF_HAND_2"/>
    <property type="match status" value="1"/>
</dbReference>
<dbReference type="CDD" id="cd00051">
    <property type="entry name" value="EFh"/>
    <property type="match status" value="1"/>
</dbReference>
<dbReference type="GO" id="GO:0005509">
    <property type="term" value="F:calcium ion binding"/>
    <property type="evidence" value="ECO:0007669"/>
    <property type="project" value="InterPro"/>
</dbReference>
<evidence type="ECO:0000313" key="3">
    <source>
        <dbReference type="EMBL" id="CAD9541064.1"/>
    </source>
</evidence>
<dbReference type="PROSITE" id="PS00018">
    <property type="entry name" value="EF_HAND_1"/>
    <property type="match status" value="1"/>
</dbReference>
<dbReference type="SUPFAM" id="SSF47473">
    <property type="entry name" value="EF-hand"/>
    <property type="match status" value="1"/>
</dbReference>
<sequence>MGCGASKTPLPWDKRISGPLDRESLLTSIFTQCDDNHNGTLSMLEFRQLAERQSKMSLRLQDAVFQLMDTNHDGKLSKEEFIRYNLQSGEQLLDSQFVHQCGLWLRLAKARNVQESEIEAATG</sequence>
<gene>
    <name evidence="3" type="ORF">CBRE1094_LOCUS41538</name>
</gene>
<dbReference type="Pfam" id="PF13499">
    <property type="entry name" value="EF-hand_7"/>
    <property type="match status" value="1"/>
</dbReference>
<name>A0A7S2NHA7_9EUKA</name>
<evidence type="ECO:0000256" key="1">
    <source>
        <dbReference type="ARBA" id="ARBA00022837"/>
    </source>
</evidence>
<reference evidence="3" key="1">
    <citation type="submission" date="2021-01" db="EMBL/GenBank/DDBJ databases">
        <authorList>
            <person name="Corre E."/>
            <person name="Pelletier E."/>
            <person name="Niang G."/>
            <person name="Scheremetjew M."/>
            <person name="Finn R."/>
            <person name="Kale V."/>
            <person name="Holt S."/>
            <person name="Cochrane G."/>
            <person name="Meng A."/>
            <person name="Brown T."/>
            <person name="Cohen L."/>
        </authorList>
    </citation>
    <scope>NUCLEOTIDE SEQUENCE</scope>
    <source>
        <strain evidence="3">UTEX LB 985</strain>
    </source>
</reference>
<dbReference type="InterPro" id="IPR002048">
    <property type="entry name" value="EF_hand_dom"/>
</dbReference>
<keyword evidence="1" id="KW-0106">Calcium</keyword>
<protein>
    <recommendedName>
        <fullName evidence="2">EF-hand domain-containing protein</fullName>
    </recommendedName>
</protein>
<dbReference type="Gene3D" id="1.10.238.10">
    <property type="entry name" value="EF-hand"/>
    <property type="match status" value="1"/>
</dbReference>
<organism evidence="3">
    <name type="scientific">Haptolina brevifila</name>
    <dbReference type="NCBI Taxonomy" id="156173"/>
    <lineage>
        <taxon>Eukaryota</taxon>
        <taxon>Haptista</taxon>
        <taxon>Haptophyta</taxon>
        <taxon>Prymnesiophyceae</taxon>
        <taxon>Prymnesiales</taxon>
        <taxon>Prymnesiaceae</taxon>
        <taxon>Haptolina</taxon>
    </lineage>
</organism>
<dbReference type="InterPro" id="IPR018247">
    <property type="entry name" value="EF_Hand_1_Ca_BS"/>
</dbReference>